<dbReference type="EMBL" id="JABWDY010011609">
    <property type="protein sequence ID" value="KAF5199668.1"/>
    <property type="molecule type" value="Genomic_DNA"/>
</dbReference>
<accession>A0A7J6WS42</accession>
<gene>
    <name evidence="2" type="ORF">FRX31_010745</name>
</gene>
<reference evidence="2 3" key="1">
    <citation type="submission" date="2020-06" db="EMBL/GenBank/DDBJ databases">
        <title>Transcriptomic and genomic resources for Thalictrum thalictroides and T. hernandezii: Facilitating candidate gene discovery in an emerging model plant lineage.</title>
        <authorList>
            <person name="Arias T."/>
            <person name="Riano-Pachon D.M."/>
            <person name="Di Stilio V.S."/>
        </authorList>
    </citation>
    <scope>NUCLEOTIDE SEQUENCE [LARGE SCALE GENOMIC DNA]</scope>
    <source>
        <strain evidence="3">cv. WT478/WT964</strain>
        <tissue evidence="2">Leaves</tissue>
    </source>
</reference>
<evidence type="ECO:0000256" key="1">
    <source>
        <dbReference type="SAM" id="MobiDB-lite"/>
    </source>
</evidence>
<dbReference type="AlphaFoldDB" id="A0A7J6WS42"/>
<proteinExistence type="predicted"/>
<dbReference type="Proteomes" id="UP000554482">
    <property type="component" value="Unassembled WGS sequence"/>
</dbReference>
<protein>
    <submittedName>
        <fullName evidence="2">Uncharacterized protein</fullName>
    </submittedName>
</protein>
<keyword evidence="3" id="KW-1185">Reference proteome</keyword>
<evidence type="ECO:0000313" key="3">
    <source>
        <dbReference type="Proteomes" id="UP000554482"/>
    </source>
</evidence>
<sequence length="123" mass="13101">MIASAASSVREVLPVGVIPHEAEGYHCEEQAPSQNHQGGPDSDQAVMEEAGIWLHEIAANKCFSTGLTDVLGQTSQEVNTPNMSQTQNSAMGPESKIQKLVQLCGLNHGFFFTFPSNSDVSGV</sequence>
<feature type="region of interest" description="Disordered" evidence="1">
    <location>
        <begin position="23"/>
        <end position="46"/>
    </location>
</feature>
<comment type="caution">
    <text evidence="2">The sequence shown here is derived from an EMBL/GenBank/DDBJ whole genome shotgun (WGS) entry which is preliminary data.</text>
</comment>
<organism evidence="2 3">
    <name type="scientific">Thalictrum thalictroides</name>
    <name type="common">Rue-anemone</name>
    <name type="synonym">Anemone thalictroides</name>
    <dbReference type="NCBI Taxonomy" id="46969"/>
    <lineage>
        <taxon>Eukaryota</taxon>
        <taxon>Viridiplantae</taxon>
        <taxon>Streptophyta</taxon>
        <taxon>Embryophyta</taxon>
        <taxon>Tracheophyta</taxon>
        <taxon>Spermatophyta</taxon>
        <taxon>Magnoliopsida</taxon>
        <taxon>Ranunculales</taxon>
        <taxon>Ranunculaceae</taxon>
        <taxon>Thalictroideae</taxon>
        <taxon>Thalictrum</taxon>
    </lineage>
</organism>
<name>A0A7J6WS42_THATH</name>
<evidence type="ECO:0000313" key="2">
    <source>
        <dbReference type="EMBL" id="KAF5199668.1"/>
    </source>
</evidence>